<evidence type="ECO:0000313" key="1">
    <source>
        <dbReference type="EMBL" id="KAI9264345.1"/>
    </source>
</evidence>
<keyword evidence="2" id="KW-1185">Reference proteome</keyword>
<name>A0AAD5K176_9FUNG</name>
<organism evidence="1 2">
    <name type="scientific">Phascolomyces articulosus</name>
    <dbReference type="NCBI Taxonomy" id="60185"/>
    <lineage>
        <taxon>Eukaryota</taxon>
        <taxon>Fungi</taxon>
        <taxon>Fungi incertae sedis</taxon>
        <taxon>Mucoromycota</taxon>
        <taxon>Mucoromycotina</taxon>
        <taxon>Mucoromycetes</taxon>
        <taxon>Mucorales</taxon>
        <taxon>Lichtheimiaceae</taxon>
        <taxon>Phascolomyces</taxon>
    </lineage>
</organism>
<evidence type="ECO:0000313" key="2">
    <source>
        <dbReference type="Proteomes" id="UP001209540"/>
    </source>
</evidence>
<dbReference type="Proteomes" id="UP001209540">
    <property type="component" value="Unassembled WGS sequence"/>
</dbReference>
<proteinExistence type="predicted"/>
<accession>A0AAD5K176</accession>
<reference evidence="1" key="2">
    <citation type="submission" date="2023-02" db="EMBL/GenBank/DDBJ databases">
        <authorList>
            <consortium name="DOE Joint Genome Institute"/>
            <person name="Mondo S.J."/>
            <person name="Chang Y."/>
            <person name="Wang Y."/>
            <person name="Ahrendt S."/>
            <person name="Andreopoulos W."/>
            <person name="Barry K."/>
            <person name="Beard J."/>
            <person name="Benny G.L."/>
            <person name="Blankenship S."/>
            <person name="Bonito G."/>
            <person name="Cuomo C."/>
            <person name="Desiro A."/>
            <person name="Gervers K.A."/>
            <person name="Hundley H."/>
            <person name="Kuo A."/>
            <person name="LaButti K."/>
            <person name="Lang B.F."/>
            <person name="Lipzen A."/>
            <person name="O'Donnell K."/>
            <person name="Pangilinan J."/>
            <person name="Reynolds N."/>
            <person name="Sandor L."/>
            <person name="Smith M.W."/>
            <person name="Tsang A."/>
            <person name="Grigoriev I.V."/>
            <person name="Stajich J.E."/>
            <person name="Spatafora J.W."/>
        </authorList>
    </citation>
    <scope>NUCLEOTIDE SEQUENCE</scope>
    <source>
        <strain evidence="1">RSA 2281</strain>
    </source>
</reference>
<dbReference type="AlphaFoldDB" id="A0AAD5K176"/>
<comment type="caution">
    <text evidence="1">The sequence shown here is derived from an EMBL/GenBank/DDBJ whole genome shotgun (WGS) entry which is preliminary data.</text>
</comment>
<gene>
    <name evidence="1" type="ORF">BDA99DRAFT_537057</name>
</gene>
<reference evidence="1" key="1">
    <citation type="journal article" date="2022" name="IScience">
        <title>Evolution of zygomycete secretomes and the origins of terrestrial fungal ecologies.</title>
        <authorList>
            <person name="Chang Y."/>
            <person name="Wang Y."/>
            <person name="Mondo S."/>
            <person name="Ahrendt S."/>
            <person name="Andreopoulos W."/>
            <person name="Barry K."/>
            <person name="Beard J."/>
            <person name="Benny G.L."/>
            <person name="Blankenship S."/>
            <person name="Bonito G."/>
            <person name="Cuomo C."/>
            <person name="Desiro A."/>
            <person name="Gervers K.A."/>
            <person name="Hundley H."/>
            <person name="Kuo A."/>
            <person name="LaButti K."/>
            <person name="Lang B.F."/>
            <person name="Lipzen A."/>
            <person name="O'Donnell K."/>
            <person name="Pangilinan J."/>
            <person name="Reynolds N."/>
            <person name="Sandor L."/>
            <person name="Smith M.E."/>
            <person name="Tsang A."/>
            <person name="Grigoriev I.V."/>
            <person name="Stajich J.E."/>
            <person name="Spatafora J.W."/>
        </authorList>
    </citation>
    <scope>NUCLEOTIDE SEQUENCE</scope>
    <source>
        <strain evidence="1">RSA 2281</strain>
    </source>
</reference>
<sequence length="181" mass="21207">MYNQRFETCWLNKPRNIQKKTNKLANFFGFILMSKPTATLLDPKLTLSNTNFKFKIRNNFTTNTDRTDRTLMKDNKEIVAKEYLYDVVDNVHHESTNGHGGRDVAYHKIYIGSVFYFYFFQMKIKIGESFLIDLFIRHSDASSISQVFIDNITGKNTVYRTHVSLFIDTLCMCSHWTVMLG</sequence>
<protein>
    <submittedName>
        <fullName evidence="1">Uncharacterized protein</fullName>
    </submittedName>
</protein>
<dbReference type="EMBL" id="JAIXMP010000012">
    <property type="protein sequence ID" value="KAI9264345.1"/>
    <property type="molecule type" value="Genomic_DNA"/>
</dbReference>